<keyword evidence="2 6" id="KW-0238">DNA-binding</keyword>
<dbReference type="InterPro" id="IPR036390">
    <property type="entry name" value="WH_DNA-bd_sf"/>
</dbReference>
<dbReference type="Proteomes" id="UP001185069">
    <property type="component" value="Unassembled WGS sequence"/>
</dbReference>
<dbReference type="SUPFAM" id="SSF46785">
    <property type="entry name" value="Winged helix' DNA-binding domain"/>
    <property type="match status" value="1"/>
</dbReference>
<keyword evidence="7" id="KW-1185">Reference proteome</keyword>
<dbReference type="InterPro" id="IPR039422">
    <property type="entry name" value="MarR/SlyA-like"/>
</dbReference>
<dbReference type="PANTHER" id="PTHR33164:SF104">
    <property type="entry name" value="TRANSCRIPTIONAL REGULATORY PROTEIN"/>
    <property type="match status" value="1"/>
</dbReference>
<evidence type="ECO:0000256" key="4">
    <source>
        <dbReference type="SAM" id="MobiDB-lite"/>
    </source>
</evidence>
<dbReference type="InterPro" id="IPR036388">
    <property type="entry name" value="WH-like_DNA-bd_sf"/>
</dbReference>
<dbReference type="PRINTS" id="PR00598">
    <property type="entry name" value="HTHMARR"/>
</dbReference>
<accession>A0ABU1JA41</accession>
<keyword evidence="1" id="KW-0805">Transcription regulation</keyword>
<sequence length="180" mass="20432">MSRPEPGGRSGSGGSSDPRQPSQSDRPTRLSNAEHRKLSLQAWESLFSAQVSVIRSLRDNPVFKRLSMREYDVLYTLSKCPSGWLRLNEINRHVLLTQPSISRLVERLEARGLVRRKLVAEDRRGVLIGLTEPGKQMQRELGREHVKDIQQVVGSVLDEAELRELARITSKLDAAVRERE</sequence>
<dbReference type="Pfam" id="PF12802">
    <property type="entry name" value="MarR_2"/>
    <property type="match status" value="1"/>
</dbReference>
<dbReference type="PROSITE" id="PS01117">
    <property type="entry name" value="HTH_MARR_1"/>
    <property type="match status" value="1"/>
</dbReference>
<dbReference type="InterPro" id="IPR000835">
    <property type="entry name" value="HTH_MarR-typ"/>
</dbReference>
<dbReference type="PROSITE" id="PS50995">
    <property type="entry name" value="HTH_MARR_2"/>
    <property type="match status" value="1"/>
</dbReference>
<dbReference type="SMART" id="SM00347">
    <property type="entry name" value="HTH_MARR"/>
    <property type="match status" value="1"/>
</dbReference>
<protein>
    <submittedName>
        <fullName evidence="6">DNA-binding MarR family transcriptional regulator</fullName>
    </submittedName>
</protein>
<name>A0ABU1JA41_9MICC</name>
<feature type="region of interest" description="Disordered" evidence="4">
    <location>
        <begin position="1"/>
        <end position="32"/>
    </location>
</feature>
<keyword evidence="3" id="KW-0804">Transcription</keyword>
<feature type="domain" description="HTH marR-type" evidence="5">
    <location>
        <begin position="43"/>
        <end position="174"/>
    </location>
</feature>
<evidence type="ECO:0000259" key="5">
    <source>
        <dbReference type="PROSITE" id="PS50995"/>
    </source>
</evidence>
<dbReference type="PANTHER" id="PTHR33164">
    <property type="entry name" value="TRANSCRIPTIONAL REGULATOR, MARR FAMILY"/>
    <property type="match status" value="1"/>
</dbReference>
<evidence type="ECO:0000256" key="3">
    <source>
        <dbReference type="ARBA" id="ARBA00023163"/>
    </source>
</evidence>
<dbReference type="Gene3D" id="1.10.10.10">
    <property type="entry name" value="Winged helix-like DNA-binding domain superfamily/Winged helix DNA-binding domain"/>
    <property type="match status" value="1"/>
</dbReference>
<reference evidence="6 7" key="1">
    <citation type="submission" date="2023-07" db="EMBL/GenBank/DDBJ databases">
        <title>Sequencing the genomes of 1000 actinobacteria strains.</title>
        <authorList>
            <person name="Klenk H.-P."/>
        </authorList>
    </citation>
    <scope>NUCLEOTIDE SEQUENCE [LARGE SCALE GENOMIC DNA]</scope>
    <source>
        <strain evidence="6 7">DSM 14555</strain>
    </source>
</reference>
<evidence type="ECO:0000313" key="7">
    <source>
        <dbReference type="Proteomes" id="UP001185069"/>
    </source>
</evidence>
<gene>
    <name evidence="6" type="ORF">JOE69_000564</name>
</gene>
<organism evidence="6 7">
    <name type="scientific">Arthrobacter russicus</name>
    <dbReference type="NCBI Taxonomy" id="172040"/>
    <lineage>
        <taxon>Bacteria</taxon>
        <taxon>Bacillati</taxon>
        <taxon>Actinomycetota</taxon>
        <taxon>Actinomycetes</taxon>
        <taxon>Micrococcales</taxon>
        <taxon>Micrococcaceae</taxon>
        <taxon>Arthrobacter</taxon>
    </lineage>
</organism>
<feature type="compositionally biased region" description="Low complexity" evidence="4">
    <location>
        <begin position="15"/>
        <end position="25"/>
    </location>
</feature>
<evidence type="ECO:0000256" key="2">
    <source>
        <dbReference type="ARBA" id="ARBA00023125"/>
    </source>
</evidence>
<dbReference type="EMBL" id="JAVDQF010000001">
    <property type="protein sequence ID" value="MDR6268326.1"/>
    <property type="molecule type" value="Genomic_DNA"/>
</dbReference>
<evidence type="ECO:0000256" key="1">
    <source>
        <dbReference type="ARBA" id="ARBA00023015"/>
    </source>
</evidence>
<dbReference type="GO" id="GO:0003677">
    <property type="term" value="F:DNA binding"/>
    <property type="evidence" value="ECO:0007669"/>
    <property type="project" value="UniProtKB-KW"/>
</dbReference>
<evidence type="ECO:0000313" key="6">
    <source>
        <dbReference type="EMBL" id="MDR6268326.1"/>
    </source>
</evidence>
<dbReference type="InterPro" id="IPR023187">
    <property type="entry name" value="Tscrpt_reg_MarR-type_CS"/>
</dbReference>
<comment type="caution">
    <text evidence="6">The sequence shown here is derived from an EMBL/GenBank/DDBJ whole genome shotgun (WGS) entry which is preliminary data.</text>
</comment>
<dbReference type="RefSeq" id="WP_309795936.1">
    <property type="nucleotide sequence ID" value="NZ_BAAAHY010000006.1"/>
</dbReference>
<proteinExistence type="predicted"/>